<proteinExistence type="predicted"/>
<gene>
    <name evidence="1" type="primary">AlNc14C530G12060</name>
    <name evidence="1" type="ORF">ALNC14_135590</name>
</gene>
<name>F0X0W9_9STRA</name>
<sequence>MCLVLRLYVGFEICRPHKLHLIRNFALCKRLNHNALTSGLQRYCTSSKAVHQNESHSWTAALFCEYTVPRVIVPISGSSVQRKMQDQVGNMSPGAPTSRQALSMEKSFYLQAFVFCDPHLYPTHPSVCWSQCKFYLIGHYRN</sequence>
<accession>F0X0W9</accession>
<evidence type="ECO:0000313" key="1">
    <source>
        <dbReference type="EMBL" id="CCA27415.1"/>
    </source>
</evidence>
<protein>
    <submittedName>
        <fullName evidence="1">AlNc14C530G12060 protein</fullName>
    </submittedName>
</protein>
<reference evidence="1" key="1">
    <citation type="journal article" date="2011" name="PLoS Biol.">
        <title>Gene gain and loss during evolution of obligate parasitism in the white rust pathogen of Arabidopsis thaliana.</title>
        <authorList>
            <person name="Kemen E."/>
            <person name="Gardiner A."/>
            <person name="Schultz-Larsen T."/>
            <person name="Kemen A.C."/>
            <person name="Balmuth A.L."/>
            <person name="Robert-Seilaniantz A."/>
            <person name="Bailey K."/>
            <person name="Holub E."/>
            <person name="Studholme D.J."/>
            <person name="Maclean D."/>
            <person name="Jones J.D."/>
        </authorList>
    </citation>
    <scope>NUCLEOTIDE SEQUENCE</scope>
</reference>
<reference evidence="1" key="2">
    <citation type="submission" date="2011-02" db="EMBL/GenBank/DDBJ databases">
        <authorList>
            <person name="MacLean D."/>
        </authorList>
    </citation>
    <scope>NUCLEOTIDE SEQUENCE</scope>
</reference>
<organism evidence="1">
    <name type="scientific">Albugo laibachii Nc14</name>
    <dbReference type="NCBI Taxonomy" id="890382"/>
    <lineage>
        <taxon>Eukaryota</taxon>
        <taxon>Sar</taxon>
        <taxon>Stramenopiles</taxon>
        <taxon>Oomycota</taxon>
        <taxon>Peronosporomycetes</taxon>
        <taxon>Albuginales</taxon>
        <taxon>Albuginaceae</taxon>
        <taxon>Albugo</taxon>
    </lineage>
</organism>
<dbReference type="AlphaFoldDB" id="F0X0W9"/>
<dbReference type="EMBL" id="FR824562">
    <property type="protein sequence ID" value="CCA27415.1"/>
    <property type="molecule type" value="Genomic_DNA"/>
</dbReference>
<dbReference type="HOGENOM" id="CLU_1819405_0_0_1"/>